<dbReference type="PIRSF" id="PIRSF032025">
    <property type="entry name" value="UCP032025"/>
    <property type="match status" value="1"/>
</dbReference>
<dbReference type="InterPro" id="IPR008320">
    <property type="entry name" value="UCP032025"/>
</dbReference>
<dbReference type="Pfam" id="PF07370">
    <property type="entry name" value="DUF1489"/>
    <property type="match status" value="1"/>
</dbReference>
<evidence type="ECO:0000313" key="1">
    <source>
        <dbReference type="EMBL" id="GEC15917.1"/>
    </source>
</evidence>
<protein>
    <submittedName>
        <fullName evidence="1">Lysophospholipase</fullName>
    </submittedName>
</protein>
<evidence type="ECO:0000313" key="2">
    <source>
        <dbReference type="Proteomes" id="UP000318825"/>
    </source>
</evidence>
<name>A0A4Y3WA47_NITWI</name>
<comment type="caution">
    <text evidence="1">The sequence shown here is derived from an EMBL/GenBank/DDBJ whole genome shotgun (WGS) entry which is preliminary data.</text>
</comment>
<organism evidence="1 2">
    <name type="scientific">Nitrobacter winogradskyi</name>
    <name type="common">Nitrobacter agilis</name>
    <dbReference type="NCBI Taxonomy" id="913"/>
    <lineage>
        <taxon>Bacteria</taxon>
        <taxon>Pseudomonadati</taxon>
        <taxon>Pseudomonadota</taxon>
        <taxon>Alphaproteobacteria</taxon>
        <taxon>Hyphomicrobiales</taxon>
        <taxon>Nitrobacteraceae</taxon>
        <taxon>Nitrobacter</taxon>
    </lineage>
</organism>
<sequence>MIRSTAAADRRLNLVKLAVGCESVKELRDWIAERMKQATLKGLPRHHIHITRMTPKRGEELLAGGSLYWVIRGEIAAREKLIGIEPFRDGDGIGRCRLVMQPKVVTVRPRPMRPFQGWRYLSVADAPPDLGSNAASVAEMPEPLRRELRDLGLL</sequence>
<dbReference type="RefSeq" id="WP_141383573.1">
    <property type="nucleotide sequence ID" value="NZ_BJNF01000044.1"/>
</dbReference>
<accession>A0A4Y3WA47</accession>
<dbReference type="EMBL" id="BJNF01000044">
    <property type="protein sequence ID" value="GEC15917.1"/>
    <property type="molecule type" value="Genomic_DNA"/>
</dbReference>
<reference evidence="1 2" key="1">
    <citation type="submission" date="2019-06" db="EMBL/GenBank/DDBJ databases">
        <title>Whole genome shotgun sequence of Nitrobacter winogradskyi NBRC 14297.</title>
        <authorList>
            <person name="Hosoyama A."/>
            <person name="Uohara A."/>
            <person name="Ohji S."/>
            <person name="Ichikawa N."/>
        </authorList>
    </citation>
    <scope>NUCLEOTIDE SEQUENCE [LARGE SCALE GENOMIC DNA]</scope>
    <source>
        <strain evidence="1 2">NBRC 14297</strain>
    </source>
</reference>
<dbReference type="Proteomes" id="UP000318825">
    <property type="component" value="Unassembled WGS sequence"/>
</dbReference>
<dbReference type="OrthoDB" id="9798292at2"/>
<dbReference type="AlphaFoldDB" id="A0A4Y3WA47"/>
<gene>
    <name evidence="1" type="ORF">NWI01_18090</name>
</gene>
<proteinExistence type="predicted"/>